<evidence type="ECO:0000256" key="1">
    <source>
        <dbReference type="RuleBase" id="RU363097"/>
    </source>
</evidence>
<reference evidence="3" key="1">
    <citation type="journal article" date="2021" name="Nat. Commun.">
        <title>Genomic analyses provide insights into spinach domestication and the genetic basis of agronomic traits.</title>
        <authorList>
            <person name="Cai X."/>
            <person name="Sun X."/>
            <person name="Xu C."/>
            <person name="Sun H."/>
            <person name="Wang X."/>
            <person name="Ge C."/>
            <person name="Zhang Z."/>
            <person name="Wang Q."/>
            <person name="Fei Z."/>
            <person name="Jiao C."/>
            <person name="Wang Q."/>
        </authorList>
    </citation>
    <scope>NUCLEOTIDE SEQUENCE [LARGE SCALE GENOMIC DNA]</scope>
    <source>
        <strain evidence="3">cv. Varoflay</strain>
    </source>
</reference>
<keyword evidence="1" id="KW-0560">Oxidoreductase</keyword>
<dbReference type="GO" id="GO:0080019">
    <property type="term" value="F:alcohol-forming very long-chain fatty acyl-CoA reductase activity"/>
    <property type="evidence" value="ECO:0007669"/>
    <property type="project" value="InterPro"/>
</dbReference>
<comment type="function">
    <text evidence="1">Catalyzes the reduction of fatty acyl-CoA to fatty alcohols.</text>
</comment>
<dbReference type="Gene3D" id="3.40.50.720">
    <property type="entry name" value="NAD(P)-binding Rossmann-like Domain"/>
    <property type="match status" value="1"/>
</dbReference>
<dbReference type="InterPro" id="IPR013120">
    <property type="entry name" value="FAR_NAD-bd"/>
</dbReference>
<keyword evidence="1" id="KW-0444">Lipid biosynthesis</keyword>
<dbReference type="PANTHER" id="PTHR11011">
    <property type="entry name" value="MALE STERILITY PROTEIN 2-RELATED"/>
    <property type="match status" value="1"/>
</dbReference>
<reference evidence="4" key="2">
    <citation type="submission" date="2025-04" db="UniProtKB">
        <authorList>
            <consortium name="RefSeq"/>
        </authorList>
    </citation>
    <scope>IDENTIFICATION</scope>
    <source>
        <tissue evidence="5 6">Leaf</tissue>
    </source>
</reference>
<evidence type="ECO:0000313" key="6">
    <source>
        <dbReference type="RefSeq" id="XP_056693155.1"/>
    </source>
</evidence>
<dbReference type="RefSeq" id="XP_056693155.1">
    <property type="nucleotide sequence ID" value="XM_056837177.1"/>
</dbReference>
<dbReference type="GO" id="GO:0035336">
    <property type="term" value="P:long-chain fatty-acyl-CoA metabolic process"/>
    <property type="evidence" value="ECO:0007669"/>
    <property type="project" value="TreeGrafter"/>
</dbReference>
<keyword evidence="1" id="KW-0521">NADP</keyword>
<feature type="domain" description="Thioester reductase (TE)" evidence="2">
    <location>
        <begin position="17"/>
        <end position="128"/>
    </location>
</feature>
<keyword evidence="3" id="KW-1185">Reference proteome</keyword>
<comment type="catalytic activity">
    <reaction evidence="1">
        <text>a long-chain fatty acyl-CoA + 2 NADPH + 2 H(+) = a long-chain primary fatty alcohol + 2 NADP(+) + CoA</text>
        <dbReference type="Rhea" id="RHEA:52716"/>
        <dbReference type="ChEBI" id="CHEBI:15378"/>
        <dbReference type="ChEBI" id="CHEBI:57287"/>
        <dbReference type="ChEBI" id="CHEBI:57783"/>
        <dbReference type="ChEBI" id="CHEBI:58349"/>
        <dbReference type="ChEBI" id="CHEBI:77396"/>
        <dbReference type="ChEBI" id="CHEBI:83139"/>
        <dbReference type="EC" id="1.2.1.84"/>
    </reaction>
</comment>
<dbReference type="Proteomes" id="UP000813463">
    <property type="component" value="Chromosome 2"/>
</dbReference>
<dbReference type="RefSeq" id="XP_021837607.1">
    <property type="nucleotide sequence ID" value="XM_021981915.1"/>
</dbReference>
<dbReference type="SUPFAM" id="SSF51735">
    <property type="entry name" value="NAD(P)-binding Rossmann-fold domains"/>
    <property type="match status" value="1"/>
</dbReference>
<keyword evidence="1" id="KW-0443">Lipid metabolism</keyword>
<evidence type="ECO:0000313" key="4">
    <source>
        <dbReference type="RefSeq" id="XP_021837607.1"/>
    </source>
</evidence>
<dbReference type="InterPro" id="IPR036291">
    <property type="entry name" value="NAD(P)-bd_dom_sf"/>
</dbReference>
<proteinExistence type="inferred from homology"/>
<protein>
    <recommendedName>
        <fullName evidence="1">Fatty acyl-CoA reductase</fullName>
        <ecNumber evidence="1">1.2.1.84</ecNumber>
    </recommendedName>
</protein>
<dbReference type="AlphaFoldDB" id="A0A9R0HV52"/>
<comment type="similarity">
    <text evidence="1">Belongs to the fatty acyl-CoA reductase family.</text>
</comment>
<gene>
    <name evidence="4" type="primary">LOC110777310</name>
    <name evidence="5" type="synonym">LOC110792343</name>
    <name evidence="6" type="synonym">LOC130467967</name>
</gene>
<evidence type="ECO:0000313" key="3">
    <source>
        <dbReference type="Proteomes" id="UP000813463"/>
    </source>
</evidence>
<dbReference type="KEGG" id="soe:110777310"/>
<organism evidence="3 4">
    <name type="scientific">Spinacia oleracea</name>
    <name type="common">Spinach</name>
    <dbReference type="NCBI Taxonomy" id="3562"/>
    <lineage>
        <taxon>Eukaryota</taxon>
        <taxon>Viridiplantae</taxon>
        <taxon>Streptophyta</taxon>
        <taxon>Embryophyta</taxon>
        <taxon>Tracheophyta</taxon>
        <taxon>Spermatophyta</taxon>
        <taxon>Magnoliopsida</taxon>
        <taxon>eudicotyledons</taxon>
        <taxon>Gunneridae</taxon>
        <taxon>Pentapetalae</taxon>
        <taxon>Caryophyllales</taxon>
        <taxon>Chenopodiaceae</taxon>
        <taxon>Chenopodioideae</taxon>
        <taxon>Anserineae</taxon>
        <taxon>Spinacia</taxon>
    </lineage>
</organism>
<dbReference type="GO" id="GO:0010345">
    <property type="term" value="P:suberin biosynthetic process"/>
    <property type="evidence" value="ECO:0007669"/>
    <property type="project" value="TreeGrafter"/>
</dbReference>
<dbReference type="RefSeq" id="XP_056690091.1">
    <property type="nucleotide sequence ID" value="XM_056834113.1"/>
</dbReference>
<dbReference type="Pfam" id="PF07993">
    <property type="entry name" value="NAD_binding_4"/>
    <property type="match status" value="1"/>
</dbReference>
<dbReference type="InterPro" id="IPR026055">
    <property type="entry name" value="FAR"/>
</dbReference>
<evidence type="ECO:0000313" key="5">
    <source>
        <dbReference type="RefSeq" id="XP_056690091.1"/>
    </source>
</evidence>
<evidence type="ECO:0000259" key="2">
    <source>
        <dbReference type="Pfam" id="PF07993"/>
    </source>
</evidence>
<dbReference type="GeneID" id="110777310"/>
<name>A0A9R0HV52_SPIOL</name>
<accession>A0A9R0HV52</accession>
<sequence length="128" mass="14495">MDFESITEFLANKTIFVTGATGFIAKILVEKILRIQPNVNKLYLLVRARDAQAAHVRLQHEVLAKELFKVVREKWGANFESFVSDKITVVAGDTSYENLGLTVDQLKEMHKDIDVVINVAATTKFDER</sequence>
<dbReference type="PANTHER" id="PTHR11011:SF109">
    <property type="entry name" value="FATTY ACYL-COA REDUCTASE 1"/>
    <property type="match status" value="1"/>
</dbReference>
<dbReference type="EC" id="1.2.1.84" evidence="1"/>
<dbReference type="OrthoDB" id="429813at2759"/>
<dbReference type="GO" id="GO:0102965">
    <property type="term" value="F:alcohol-forming long-chain fatty acyl-CoA reductase activity"/>
    <property type="evidence" value="ECO:0007669"/>
    <property type="project" value="UniProtKB-EC"/>
</dbReference>